<accession>A0A319C301</accession>
<feature type="transmembrane region" description="Helical" evidence="2">
    <location>
        <begin position="7"/>
        <end position="28"/>
    </location>
</feature>
<evidence type="ECO:0000256" key="2">
    <source>
        <dbReference type="SAM" id="Phobius"/>
    </source>
</evidence>
<evidence type="ECO:0000313" key="4">
    <source>
        <dbReference type="Proteomes" id="UP000248340"/>
    </source>
</evidence>
<keyword evidence="2" id="KW-1133">Transmembrane helix</keyword>
<dbReference type="Pfam" id="PF08229">
    <property type="entry name" value="SHR3_chaperone"/>
    <property type="match status" value="1"/>
</dbReference>
<keyword evidence="4" id="KW-1185">Reference proteome</keyword>
<dbReference type="VEuPathDB" id="FungiDB:BO82DRAFT_356464"/>
<dbReference type="InterPro" id="IPR013248">
    <property type="entry name" value="Psh3/Shr3"/>
</dbReference>
<dbReference type="OrthoDB" id="5229808at2759"/>
<keyword evidence="2" id="KW-0472">Membrane</keyword>
<organism evidence="3 4">
    <name type="scientific">Aspergillus uvarum CBS 121591</name>
    <dbReference type="NCBI Taxonomy" id="1448315"/>
    <lineage>
        <taxon>Eukaryota</taxon>
        <taxon>Fungi</taxon>
        <taxon>Dikarya</taxon>
        <taxon>Ascomycota</taxon>
        <taxon>Pezizomycotina</taxon>
        <taxon>Eurotiomycetes</taxon>
        <taxon>Eurotiomycetidae</taxon>
        <taxon>Eurotiales</taxon>
        <taxon>Aspergillaceae</taxon>
        <taxon>Aspergillus</taxon>
        <taxon>Aspergillus subgen. Circumdati</taxon>
    </lineage>
</organism>
<evidence type="ECO:0000256" key="1">
    <source>
        <dbReference type="SAM" id="MobiDB-lite"/>
    </source>
</evidence>
<feature type="compositionally biased region" description="Basic and acidic residues" evidence="1">
    <location>
        <begin position="199"/>
        <end position="218"/>
    </location>
</feature>
<reference evidence="3 4" key="1">
    <citation type="submission" date="2016-12" db="EMBL/GenBank/DDBJ databases">
        <title>The genomes of Aspergillus section Nigri reveals drivers in fungal speciation.</title>
        <authorList>
            <consortium name="DOE Joint Genome Institute"/>
            <person name="Vesth T.C."/>
            <person name="Nybo J."/>
            <person name="Theobald S."/>
            <person name="Brandl J."/>
            <person name="Frisvad J.C."/>
            <person name="Nielsen K.F."/>
            <person name="Lyhne E.K."/>
            <person name="Kogle M.E."/>
            <person name="Kuo A."/>
            <person name="Riley R."/>
            <person name="Clum A."/>
            <person name="Nolan M."/>
            <person name="Lipzen A."/>
            <person name="Salamov A."/>
            <person name="Henrissat B."/>
            <person name="Wiebenga A."/>
            <person name="De Vries R.P."/>
            <person name="Grigoriev I.V."/>
            <person name="Mortensen U.H."/>
            <person name="Andersen M.R."/>
            <person name="Baker S.E."/>
        </authorList>
    </citation>
    <scope>NUCLEOTIDE SEQUENCE [LARGE SCALE GENOMIC DNA]</scope>
    <source>
        <strain evidence="3 4">CBS 121591</strain>
    </source>
</reference>
<feature type="region of interest" description="Disordered" evidence="1">
    <location>
        <begin position="191"/>
        <end position="244"/>
    </location>
</feature>
<dbReference type="RefSeq" id="XP_025489694.1">
    <property type="nucleotide sequence ID" value="XM_025635733.1"/>
</dbReference>
<keyword evidence="2" id="KW-0812">Transmembrane</keyword>
<feature type="transmembrane region" description="Helical" evidence="2">
    <location>
        <begin position="90"/>
        <end position="109"/>
    </location>
</feature>
<dbReference type="Proteomes" id="UP000248340">
    <property type="component" value="Unassembled WGS sequence"/>
</dbReference>
<dbReference type="SMART" id="SM00786">
    <property type="entry name" value="SHR3_chaperone"/>
    <property type="match status" value="1"/>
</dbReference>
<dbReference type="GeneID" id="37138474"/>
<dbReference type="EMBL" id="KZ821719">
    <property type="protein sequence ID" value="PYH79494.1"/>
    <property type="molecule type" value="Genomic_DNA"/>
</dbReference>
<evidence type="ECO:0000313" key="3">
    <source>
        <dbReference type="EMBL" id="PYH79494.1"/>
    </source>
</evidence>
<gene>
    <name evidence="3" type="ORF">BO82DRAFT_356464</name>
</gene>
<dbReference type="PANTHER" id="PTHR28228:SF1">
    <property type="entry name" value="SECRETORY COMPONENT PROTEIN SHR3"/>
    <property type="match status" value="1"/>
</dbReference>
<dbReference type="GO" id="GO:0005789">
    <property type="term" value="C:endoplasmic reticulum membrane"/>
    <property type="evidence" value="ECO:0007669"/>
    <property type="project" value="TreeGrafter"/>
</dbReference>
<proteinExistence type="predicted"/>
<protein>
    <submittedName>
        <fullName evidence="3">Shr3 amino acid permease chaperone</fullName>
    </submittedName>
</protein>
<feature type="transmembrane region" description="Helical" evidence="2">
    <location>
        <begin position="156"/>
        <end position="174"/>
    </location>
</feature>
<dbReference type="PANTHER" id="PTHR28228">
    <property type="entry name" value="SECRETORY COMPONENT PROTEIN SHR3"/>
    <property type="match status" value="1"/>
</dbReference>
<dbReference type="GO" id="GO:0006888">
    <property type="term" value="P:endoplasmic reticulum to Golgi vesicle-mediated transport"/>
    <property type="evidence" value="ECO:0007669"/>
    <property type="project" value="TreeGrafter"/>
</dbReference>
<name>A0A319C301_9EURO</name>
<feature type="compositionally biased region" description="Low complexity" evidence="1">
    <location>
        <begin position="220"/>
        <end position="232"/>
    </location>
</feature>
<sequence>MAFRSGSFATFLIVCPTSFFLGIIFSLFPYDYPILWSTTPTPATHFDYFESHLRFLHASPPLIPRILHIVIFLGLAGLVTKLYRPSESNMLFDGASLVLYMCGVTVYIANIVKGLRLVSAGTYGDDLLAATAAATAGSDAPAEEGQILGREDSLKVLAASNTILALVLVGVLVLQAGQWYAERKEAQELASFKAAPSSSKKEKEKEGKQDAAGEKEDQQEQQQGASSATTTGRVTRQASSRKKN</sequence>
<dbReference type="GO" id="GO:0051082">
    <property type="term" value="F:unfolded protein binding"/>
    <property type="evidence" value="ECO:0007669"/>
    <property type="project" value="TreeGrafter"/>
</dbReference>
<dbReference type="PIRSF" id="PIRSF029187">
    <property type="entry name" value="Shr3_AAP_chap"/>
    <property type="match status" value="1"/>
</dbReference>
<feature type="transmembrane region" description="Helical" evidence="2">
    <location>
        <begin position="62"/>
        <end position="83"/>
    </location>
</feature>
<dbReference type="AlphaFoldDB" id="A0A319C301"/>